<dbReference type="InterPro" id="IPR020831">
    <property type="entry name" value="GlycerAld/Erythrose_P_DH"/>
</dbReference>
<feature type="domain" description="Glyceraldehyde 3-phosphate dehydrogenase NAD(P) binding" evidence="5">
    <location>
        <begin position="153"/>
        <end position="314"/>
    </location>
</feature>
<dbReference type="Pfam" id="PF00044">
    <property type="entry name" value="Gp_dh_N"/>
    <property type="match status" value="1"/>
</dbReference>
<comment type="similarity">
    <text evidence="1 3">Belongs to the glyceraldehyde-3-phosphate dehydrogenase family.</text>
</comment>
<keyword evidence="4" id="KW-0175">Coiled coil</keyword>
<reference evidence="8 9" key="1">
    <citation type="submission" date="2018-07" db="EMBL/GenBank/DDBJ databases">
        <title>Genome sequencing of oomycete isolates from Chile give support for New Zealand origin for Phytophthora kernoviae and make available the first Nothophytophthora sp. genome.</title>
        <authorList>
            <person name="Studholme D.J."/>
            <person name="Sanfuentes E."/>
            <person name="Panda P."/>
            <person name="Hill R."/>
            <person name="Sambles C."/>
            <person name="Grant M."/>
            <person name="Williams N.M."/>
            <person name="Mcdougal R.L."/>
        </authorList>
    </citation>
    <scope>NUCLEOTIDE SEQUENCE [LARGE SCALE GENOMIC DNA]</scope>
    <source>
        <strain evidence="7">Chile6</strain>
        <strain evidence="6">Chile7</strain>
    </source>
</reference>
<dbReference type="CDD" id="cd05214">
    <property type="entry name" value="GAPDH_I_N"/>
    <property type="match status" value="1"/>
</dbReference>
<dbReference type="InterPro" id="IPR036291">
    <property type="entry name" value="NAD(P)-bd_dom_sf"/>
</dbReference>
<dbReference type="Gene3D" id="3.40.50.720">
    <property type="entry name" value="NAD(P)-binding Rossmann-like Domain"/>
    <property type="match status" value="1"/>
</dbReference>
<dbReference type="Proteomes" id="UP000284657">
    <property type="component" value="Unassembled WGS sequence"/>
</dbReference>
<dbReference type="PROSITE" id="PS00071">
    <property type="entry name" value="GAPDH"/>
    <property type="match status" value="1"/>
</dbReference>
<dbReference type="EMBL" id="MBDO02000242">
    <property type="protein sequence ID" value="RLN58961.1"/>
    <property type="molecule type" value="Genomic_DNA"/>
</dbReference>
<dbReference type="SUPFAM" id="SSF55347">
    <property type="entry name" value="Glyceraldehyde-3-phosphate dehydrogenase-like, C-terminal domain"/>
    <property type="match status" value="1"/>
</dbReference>
<dbReference type="InterPro" id="IPR020829">
    <property type="entry name" value="GlycerAld_3-P_DH_cat"/>
</dbReference>
<evidence type="ECO:0000256" key="1">
    <source>
        <dbReference type="ARBA" id="ARBA00007406"/>
    </source>
</evidence>
<dbReference type="PANTHER" id="PTHR43454:SF1">
    <property type="entry name" value="GLYCERALDEHYDE 3-PHOSPHATE DEHYDROGENASE NAD(P) BINDING DOMAIN-CONTAINING PROTEIN"/>
    <property type="match status" value="1"/>
</dbReference>
<dbReference type="Gene3D" id="3.30.360.10">
    <property type="entry name" value="Dihydrodipicolinate Reductase, domain 2"/>
    <property type="match status" value="1"/>
</dbReference>
<dbReference type="Pfam" id="PF02800">
    <property type="entry name" value="Gp_dh_C"/>
    <property type="match status" value="1"/>
</dbReference>
<dbReference type="PRINTS" id="PR00078">
    <property type="entry name" value="G3PDHDRGNASE"/>
</dbReference>
<dbReference type="AlphaFoldDB" id="A0A3F2RM78"/>
<evidence type="ECO:0000259" key="5">
    <source>
        <dbReference type="SMART" id="SM00846"/>
    </source>
</evidence>
<dbReference type="InterPro" id="IPR020830">
    <property type="entry name" value="GlycerAld_3-P_DH_AS"/>
</dbReference>
<evidence type="ECO:0000313" key="6">
    <source>
        <dbReference type="EMBL" id="RLN47347.1"/>
    </source>
</evidence>
<sequence length="682" mass="75434">MANTTLSSTQINALRESELEQWKTQENAADLMVPLVGRLYRENNVISVLFGKGLVHKNSIDLIKLHNYVCKYVGKRMQPTETLVVLLALVQYTPNARGMRIDLGRTFVFMEQQVLDVQAQVTPEARDTKVRALGDLLNAKMAHLVPGLSSTPSDVILYGFGRIGRLLARLLIEKSGPGVKLMLRAIVVRKGTKEDLVKRASLLRRDSVHGPFSGTIQFNEEANAIIANGNLIQIIYSDGPDKCDYTKYGINNAVVIDNTGRWRDADALGLHLKSPGVSKVILTAPAKGNVPTIVAGVNGDAISSTDNIYSAASCTTNAIAPSLYALEKKFGIVGGHIETVHSFTNDQNLIDNYHMKERRGRSAVLNMVITETGAAAAVVKCLPSLQGKLTANAIRVPTPNVSLAILNVQLDPTKAEGLTKEKMNDFMSKVSLDSPLQNQIDFVSSTEVASSDFIGSRAAGTVDGKATIVDGNKVILYVWYDNEFGYSCQVVRVLQQLMGIDHTRFPEKAQIGKQLLEQSCKETKKLEGEMREAEEQVQNLLATTVRQTTVIEECDRAISEARAQQQVAQHNYEEQLQLNDALSSKIQRLEAKIASLKLSNESGAAELEKKVKILESKLVKQNNQLQDDQMALQEKQKEMETMQLEFLDQDRSRLRSNGVNKELQHKERKLKSEISELQIALR</sequence>
<dbReference type="OrthoDB" id="185253at2759"/>
<gene>
    <name evidence="6" type="ORF">BBJ29_007181</name>
    <name evidence="7" type="ORF">BBP00_00006749</name>
</gene>
<name>A0A3F2RM78_9STRA</name>
<feature type="coiled-coil region" evidence="4">
    <location>
        <begin position="516"/>
        <end position="543"/>
    </location>
</feature>
<evidence type="ECO:0000256" key="4">
    <source>
        <dbReference type="SAM" id="Coils"/>
    </source>
</evidence>
<dbReference type="PANTHER" id="PTHR43454">
    <property type="entry name" value="GLYCERALDEHYDE-3-PHOSPHATE DEHYDROGENASE"/>
    <property type="match status" value="1"/>
</dbReference>
<keyword evidence="2" id="KW-0560">Oxidoreductase</keyword>
<dbReference type="InterPro" id="IPR020828">
    <property type="entry name" value="GlycerAld_3-P_DH_NAD(P)-bd"/>
</dbReference>
<accession>A0A3F2RM78</accession>
<dbReference type="GO" id="GO:0051287">
    <property type="term" value="F:NAD binding"/>
    <property type="evidence" value="ECO:0007669"/>
    <property type="project" value="InterPro"/>
</dbReference>
<evidence type="ECO:0000313" key="8">
    <source>
        <dbReference type="Proteomes" id="UP000277300"/>
    </source>
</evidence>
<dbReference type="EMBL" id="MBAD02002453">
    <property type="protein sequence ID" value="RLN47347.1"/>
    <property type="molecule type" value="Genomic_DNA"/>
</dbReference>
<dbReference type="SMART" id="SM00846">
    <property type="entry name" value="Gp_dh_N"/>
    <property type="match status" value="1"/>
</dbReference>
<protein>
    <recommendedName>
        <fullName evidence="5">Glyceraldehyde 3-phosphate dehydrogenase NAD(P) binding domain-containing protein</fullName>
    </recommendedName>
</protein>
<evidence type="ECO:0000313" key="9">
    <source>
        <dbReference type="Proteomes" id="UP000284657"/>
    </source>
</evidence>
<dbReference type="NCBIfam" id="NF006139">
    <property type="entry name" value="PRK08289.1"/>
    <property type="match status" value="1"/>
</dbReference>
<proteinExistence type="inferred from homology"/>
<organism evidence="7 8">
    <name type="scientific">Phytophthora kernoviae</name>
    <dbReference type="NCBI Taxonomy" id="325452"/>
    <lineage>
        <taxon>Eukaryota</taxon>
        <taxon>Sar</taxon>
        <taxon>Stramenopiles</taxon>
        <taxon>Oomycota</taxon>
        <taxon>Peronosporomycetes</taxon>
        <taxon>Peronosporales</taxon>
        <taxon>Peronosporaceae</taxon>
        <taxon>Phytophthora</taxon>
    </lineage>
</organism>
<comment type="caution">
    <text evidence="7">The sequence shown here is derived from an EMBL/GenBank/DDBJ whole genome shotgun (WGS) entry which is preliminary data.</text>
</comment>
<feature type="coiled-coil region" evidence="4">
    <location>
        <begin position="572"/>
        <end position="680"/>
    </location>
</feature>
<dbReference type="SUPFAM" id="SSF51735">
    <property type="entry name" value="NAD(P)-binding Rossmann-fold domains"/>
    <property type="match status" value="1"/>
</dbReference>
<evidence type="ECO:0000313" key="7">
    <source>
        <dbReference type="EMBL" id="RLN58961.1"/>
    </source>
</evidence>
<dbReference type="GO" id="GO:0016620">
    <property type="term" value="F:oxidoreductase activity, acting on the aldehyde or oxo group of donors, NAD or NADP as acceptor"/>
    <property type="evidence" value="ECO:0007669"/>
    <property type="project" value="InterPro"/>
</dbReference>
<dbReference type="Proteomes" id="UP000277300">
    <property type="component" value="Unassembled WGS sequence"/>
</dbReference>
<evidence type="ECO:0000256" key="3">
    <source>
        <dbReference type="RuleBase" id="RU000397"/>
    </source>
</evidence>
<evidence type="ECO:0000256" key="2">
    <source>
        <dbReference type="ARBA" id="ARBA00023002"/>
    </source>
</evidence>